<dbReference type="Proteomes" id="UP000000707">
    <property type="component" value="Unassembled WGS sequence"/>
</dbReference>
<dbReference type="eggNOG" id="ENOG502T4H3">
    <property type="taxonomic scope" value="Eukaryota"/>
</dbReference>
<feature type="signal peptide" evidence="1">
    <location>
        <begin position="1"/>
        <end position="18"/>
    </location>
</feature>
<dbReference type="OrthoDB" id="4095418at2759"/>
<reference evidence="2 3" key="1">
    <citation type="journal article" date="2011" name="Proc. Natl. Acad. Sci. U.S.A.">
        <title>Comparative genomics of xylose-fermenting fungi for enhanced biofuel production.</title>
        <authorList>
            <person name="Wohlbach D.J."/>
            <person name="Kuo A."/>
            <person name="Sato T.K."/>
            <person name="Potts K.M."/>
            <person name="Salamov A.A."/>
            <person name="LaButti K.M."/>
            <person name="Sun H."/>
            <person name="Clum A."/>
            <person name="Pangilinan J.L."/>
            <person name="Lindquist E.A."/>
            <person name="Lucas S."/>
            <person name="Lapidus A."/>
            <person name="Jin M."/>
            <person name="Gunawan C."/>
            <person name="Balan V."/>
            <person name="Dale B.E."/>
            <person name="Jeffries T.W."/>
            <person name="Zinkel R."/>
            <person name="Barry K.W."/>
            <person name="Grigoriev I.V."/>
            <person name="Gasch A.P."/>
        </authorList>
    </citation>
    <scope>NUCLEOTIDE SEQUENCE [LARGE SCALE GENOMIC DNA]</scope>
    <source>
        <strain evidence="3">ATCC 10573 / BCRC 21748 / CBS 615 / JCM 9827 / NBRC 10315 / NRRL Y-1498 / VKM Y-70</strain>
    </source>
</reference>
<dbReference type="HOGENOM" id="CLU_068304_0_0_1"/>
<sequence>MFLYQIIPFLTLLTAVCCSWVDTLDPQGNLRYEQLVNDLQYITDETIFGRDEVSTSTLDALLISVNNSGIIVDTLYEIASNDDEINSLINVTAGLLNGNTTLDSLPFLQNINISINTSQILDQVMSSGLIQSTAGCLLLDSSNRQILANITGELLRSHTWVGQLLNNLGAGKPLTVNMIADTIQHTPNLNPKYNSSAATANNKQQVLSFDTREVVDDMLSARGDYDGSAEQFLNNIINGVLQSQVFSTSLVSILQSLNNTQILCSTAMEVMQNSTILSMFPKLVGGLYEAGAFNNIDTNYYFQYAKKHAILSDYLQFFLTSPTWEPAIAALLLQMEQNGVFQDIQTGLYGPN</sequence>
<organism evidence="3">
    <name type="scientific">Candida tenuis (strain ATCC 10573 / BCRC 21748 / CBS 615 / JCM 9827 / NBRC 10315 / NRRL Y-1498 / VKM Y-70)</name>
    <name type="common">Yeast</name>
    <name type="synonym">Yamadazyma tenuis</name>
    <dbReference type="NCBI Taxonomy" id="590646"/>
    <lineage>
        <taxon>Eukaryota</taxon>
        <taxon>Fungi</taxon>
        <taxon>Dikarya</taxon>
        <taxon>Ascomycota</taxon>
        <taxon>Saccharomycotina</taxon>
        <taxon>Pichiomycetes</taxon>
        <taxon>Debaryomycetaceae</taxon>
        <taxon>Yamadazyma</taxon>
    </lineage>
</organism>
<accession>G3B7D5</accession>
<name>G3B7D5_CANTC</name>
<keyword evidence="3" id="KW-1185">Reference proteome</keyword>
<dbReference type="EMBL" id="GL996527">
    <property type="protein sequence ID" value="EGV62247.1"/>
    <property type="molecule type" value="Genomic_DNA"/>
</dbReference>
<dbReference type="RefSeq" id="XP_006688417.1">
    <property type="nucleotide sequence ID" value="XM_006688354.1"/>
</dbReference>
<dbReference type="STRING" id="590646.G3B7D5"/>
<feature type="chain" id="PRO_5003442558" description="Nucleotide exchange factor SIL1" evidence="1">
    <location>
        <begin position="19"/>
        <end position="352"/>
    </location>
</feature>
<proteinExistence type="predicted"/>
<evidence type="ECO:0000313" key="3">
    <source>
        <dbReference type="Proteomes" id="UP000000707"/>
    </source>
</evidence>
<evidence type="ECO:0000313" key="2">
    <source>
        <dbReference type="EMBL" id="EGV62247.1"/>
    </source>
</evidence>
<keyword evidence="1" id="KW-0732">Signal</keyword>
<dbReference type="AlphaFoldDB" id="G3B7D5"/>
<evidence type="ECO:0008006" key="4">
    <source>
        <dbReference type="Google" id="ProtNLM"/>
    </source>
</evidence>
<dbReference type="GeneID" id="18250481"/>
<dbReference type="KEGG" id="cten:18250481"/>
<protein>
    <recommendedName>
        <fullName evidence="4">Nucleotide exchange factor SIL1</fullName>
    </recommendedName>
</protein>
<evidence type="ECO:0000256" key="1">
    <source>
        <dbReference type="SAM" id="SignalP"/>
    </source>
</evidence>
<gene>
    <name evidence="2" type="ORF">CANTEDRAFT_95139</name>
</gene>